<dbReference type="PROSITE" id="PS50977">
    <property type="entry name" value="HTH_TETR_2"/>
    <property type="match status" value="1"/>
</dbReference>
<accession>A0ABP7AL15</accession>
<organism evidence="7 8">
    <name type="scientific">Kineosporia mesophila</name>
    <dbReference type="NCBI Taxonomy" id="566012"/>
    <lineage>
        <taxon>Bacteria</taxon>
        <taxon>Bacillati</taxon>
        <taxon>Actinomycetota</taxon>
        <taxon>Actinomycetes</taxon>
        <taxon>Kineosporiales</taxon>
        <taxon>Kineosporiaceae</taxon>
        <taxon>Kineosporia</taxon>
    </lineage>
</organism>
<dbReference type="EMBL" id="BAAAZO010000012">
    <property type="protein sequence ID" value="GAA3635063.1"/>
    <property type="molecule type" value="Genomic_DNA"/>
</dbReference>
<keyword evidence="2 4" id="KW-0238">DNA-binding</keyword>
<gene>
    <name evidence="7" type="ORF">GCM10022223_61810</name>
</gene>
<dbReference type="Proteomes" id="UP001501074">
    <property type="component" value="Unassembled WGS sequence"/>
</dbReference>
<keyword evidence="3" id="KW-0804">Transcription</keyword>
<evidence type="ECO:0000256" key="5">
    <source>
        <dbReference type="SAM" id="MobiDB-lite"/>
    </source>
</evidence>
<dbReference type="PANTHER" id="PTHR30055:SF234">
    <property type="entry name" value="HTH-TYPE TRANSCRIPTIONAL REGULATOR BETI"/>
    <property type="match status" value="1"/>
</dbReference>
<name>A0ABP7AL15_9ACTN</name>
<feature type="DNA-binding region" description="H-T-H motif" evidence="4">
    <location>
        <begin position="46"/>
        <end position="65"/>
    </location>
</feature>
<evidence type="ECO:0000256" key="4">
    <source>
        <dbReference type="PROSITE-ProRule" id="PRU00335"/>
    </source>
</evidence>
<dbReference type="Pfam" id="PF17754">
    <property type="entry name" value="TetR_C_14"/>
    <property type="match status" value="1"/>
</dbReference>
<evidence type="ECO:0000256" key="1">
    <source>
        <dbReference type="ARBA" id="ARBA00023015"/>
    </source>
</evidence>
<evidence type="ECO:0000313" key="7">
    <source>
        <dbReference type="EMBL" id="GAA3635063.1"/>
    </source>
</evidence>
<protein>
    <submittedName>
        <fullName evidence="7">TetR/AcrR family transcriptional regulator</fullName>
    </submittedName>
</protein>
<dbReference type="InterPro" id="IPR050109">
    <property type="entry name" value="HTH-type_TetR-like_transc_reg"/>
</dbReference>
<evidence type="ECO:0000313" key="8">
    <source>
        <dbReference type="Proteomes" id="UP001501074"/>
    </source>
</evidence>
<dbReference type="Gene3D" id="1.10.357.10">
    <property type="entry name" value="Tetracycline Repressor, domain 2"/>
    <property type="match status" value="1"/>
</dbReference>
<feature type="domain" description="HTH tetR-type" evidence="6">
    <location>
        <begin position="23"/>
        <end position="83"/>
    </location>
</feature>
<evidence type="ECO:0000256" key="2">
    <source>
        <dbReference type="ARBA" id="ARBA00023125"/>
    </source>
</evidence>
<dbReference type="InterPro" id="IPR009057">
    <property type="entry name" value="Homeodomain-like_sf"/>
</dbReference>
<evidence type="ECO:0000256" key="3">
    <source>
        <dbReference type="ARBA" id="ARBA00023163"/>
    </source>
</evidence>
<evidence type="ECO:0000259" key="6">
    <source>
        <dbReference type="PROSITE" id="PS50977"/>
    </source>
</evidence>
<comment type="caution">
    <text evidence="7">The sequence shown here is derived from an EMBL/GenBank/DDBJ whole genome shotgun (WGS) entry which is preliminary data.</text>
</comment>
<reference evidence="8" key="1">
    <citation type="journal article" date="2019" name="Int. J. Syst. Evol. Microbiol.">
        <title>The Global Catalogue of Microorganisms (GCM) 10K type strain sequencing project: providing services to taxonomists for standard genome sequencing and annotation.</title>
        <authorList>
            <consortium name="The Broad Institute Genomics Platform"/>
            <consortium name="The Broad Institute Genome Sequencing Center for Infectious Disease"/>
            <person name="Wu L."/>
            <person name="Ma J."/>
        </authorList>
    </citation>
    <scope>NUCLEOTIDE SEQUENCE [LARGE SCALE GENOMIC DNA]</scope>
    <source>
        <strain evidence="8">JCM 16902</strain>
    </source>
</reference>
<dbReference type="PANTHER" id="PTHR30055">
    <property type="entry name" value="HTH-TYPE TRANSCRIPTIONAL REGULATOR RUTR"/>
    <property type="match status" value="1"/>
</dbReference>
<feature type="region of interest" description="Disordered" evidence="5">
    <location>
        <begin position="228"/>
        <end position="248"/>
    </location>
</feature>
<dbReference type="PRINTS" id="PR00455">
    <property type="entry name" value="HTHTETR"/>
</dbReference>
<dbReference type="Pfam" id="PF00440">
    <property type="entry name" value="TetR_N"/>
    <property type="match status" value="1"/>
</dbReference>
<keyword evidence="8" id="KW-1185">Reference proteome</keyword>
<dbReference type="InterPro" id="IPR001647">
    <property type="entry name" value="HTH_TetR"/>
</dbReference>
<dbReference type="SUPFAM" id="SSF46689">
    <property type="entry name" value="Homeodomain-like"/>
    <property type="match status" value="1"/>
</dbReference>
<dbReference type="InterPro" id="IPR041347">
    <property type="entry name" value="MftR_C"/>
</dbReference>
<dbReference type="RefSeq" id="WP_231487974.1">
    <property type="nucleotide sequence ID" value="NZ_BAAAZO010000012.1"/>
</dbReference>
<keyword evidence="1" id="KW-0805">Transcription regulation</keyword>
<sequence length="248" mass="27527">MTAPPSPRRPGATTQGLRELKKLRMRRLISDTATRMFLERGFDEVRVADIARACEVSEKTVHNYFPSKEALVLDEEEGLAEAVRAAASDPDRSPVEAMLVVLLDRTRELADSKNAHEGMTAMAAARQFFDLVEQTPSLRAHHRDSVDRLVTVAADGLARRTGEPVTSPEIQVTAYALISLWRVQTQSLHHHARNAQTPQQVAQRVRTDVQRAAQLVDIGLAPFWQNHLQLGDDQPAPDAPDTADHPAR</sequence>
<proteinExistence type="predicted"/>